<dbReference type="SUPFAM" id="SSF81296">
    <property type="entry name" value="E set domains"/>
    <property type="match status" value="1"/>
</dbReference>
<dbReference type="InterPro" id="IPR006047">
    <property type="entry name" value="GH13_cat_dom"/>
</dbReference>
<feature type="region of interest" description="Disordered" evidence="4">
    <location>
        <begin position="140"/>
        <end position="237"/>
    </location>
</feature>
<dbReference type="RefSeq" id="WP_012866058.1">
    <property type="nucleotide sequence ID" value="NC_013521.1"/>
</dbReference>
<dbReference type="STRING" id="446469.Sked_10400"/>
<dbReference type="InterPro" id="IPR004193">
    <property type="entry name" value="Glyco_hydro_13_N"/>
</dbReference>
<dbReference type="SUPFAM" id="SSF51011">
    <property type="entry name" value="Glycosyl hydrolase domain"/>
    <property type="match status" value="1"/>
</dbReference>
<sequence length="822" mass="88560">MSDTRAASVHGPVPPFGVHLDGGGVRVSVLASHATAVDLCLIDVVHTAPGVEPRFTERRVRLTEQAYGVWHGYVPGVHEGQRYGFRTHGPWDPAAGLRHNPAKLLVDPYARGLLGDLDLGPETYGHVTRLEDVVPSASASDVSGAADASGAAGGPAPAGATGDAATARAAGTAGSASTAPGTDLVALPGVPRTRTPMLGRHVVGDPYGPADDRDSLGSVPHSVVVGPRHHHPPVRRPQVPWRDTVIYEAHVRGLTKNLEALPEELRGTYAGLAHPATVAHLKDLGITTVELLPIHASVPEPHLATKGLTNYWGYNTIGFFAPHAAYATAAAQAAGPGAVLDEVKGMVHLLHEAGLEVLLDVVYNHTCEGGAPGQHLSWRGLDNSVYYVHDGGSPARLVDHTGCGNSLDFRRPRVVQMALDSLRYWAQEVGVDGFRFDLAVTLGRDGAGFTSTHPFLVGLQTDPVINQLKLVAEPWDVGMGGWQTGGFPAPMAEWNDRFRNATRSFWLSDPAAAAHGRGGHGIRELATRLAGSADLFGHSDPPLVRGAIASVNYVTAHDGFTMADLVAYDHKHNQANGEDGRDGSDDNRSWNHGLEGPVPSDSLGMEIAPLRRRSIRNLMGMLLLSAGTPMITAGDEIGRTQRGNNNAYCQDGEISWTRWDLDPWREDLLETTRHLLRLRREHLALRVDGFFLGHPQPDDEPGQPDLAWYDAAASPVSHEQWHDTSTRIVQMLRRERRGHDAEEVDDSHVLLVLNGTLDDVHVTLAGRGNSTRAWTLAWDSAWERPDERELTVAGAPHDVAAGTEVHLEPLSMQVYLAYEDRA</sequence>
<dbReference type="Pfam" id="PF02922">
    <property type="entry name" value="CBM_48"/>
    <property type="match status" value="1"/>
</dbReference>
<dbReference type="InterPro" id="IPR017853">
    <property type="entry name" value="GH"/>
</dbReference>
<keyword evidence="7" id="KW-1185">Reference proteome</keyword>
<dbReference type="InterPro" id="IPR013780">
    <property type="entry name" value="Glyco_hydro_b"/>
</dbReference>
<proteinExistence type="inferred from homology"/>
<evidence type="ECO:0000259" key="5">
    <source>
        <dbReference type="SMART" id="SM00642"/>
    </source>
</evidence>
<dbReference type="InterPro" id="IPR014756">
    <property type="entry name" value="Ig_E-set"/>
</dbReference>
<dbReference type="Gene3D" id="2.60.40.10">
    <property type="entry name" value="Immunoglobulins"/>
    <property type="match status" value="1"/>
</dbReference>
<dbReference type="CAZy" id="CBM48">
    <property type="family name" value="Carbohydrate-Binding Module Family 48"/>
</dbReference>
<keyword evidence="3" id="KW-0326">Glycosidase</keyword>
<dbReference type="eggNOG" id="COG1523">
    <property type="taxonomic scope" value="Bacteria"/>
</dbReference>
<dbReference type="GO" id="GO:0005980">
    <property type="term" value="P:glycogen catabolic process"/>
    <property type="evidence" value="ECO:0007669"/>
    <property type="project" value="InterPro"/>
</dbReference>
<dbReference type="SMART" id="SM00642">
    <property type="entry name" value="Aamy"/>
    <property type="match status" value="1"/>
</dbReference>
<feature type="compositionally biased region" description="Basic and acidic residues" evidence="4">
    <location>
        <begin position="573"/>
        <end position="589"/>
    </location>
</feature>
<dbReference type="InterPro" id="IPR044505">
    <property type="entry name" value="GlgX_Isoamylase_N_E_set"/>
</dbReference>
<dbReference type="AlphaFoldDB" id="D1BCZ1"/>
<keyword evidence="2" id="KW-0378">Hydrolase</keyword>
<evidence type="ECO:0000256" key="2">
    <source>
        <dbReference type="ARBA" id="ARBA00022801"/>
    </source>
</evidence>
<dbReference type="KEGG" id="ske:Sked_10400"/>
<organism evidence="6 7">
    <name type="scientific">Sanguibacter keddieii (strain ATCC 51767 / DSM 10542 / NCFB 3025 / ST-74)</name>
    <dbReference type="NCBI Taxonomy" id="446469"/>
    <lineage>
        <taxon>Bacteria</taxon>
        <taxon>Bacillati</taxon>
        <taxon>Actinomycetota</taxon>
        <taxon>Actinomycetes</taxon>
        <taxon>Micrococcales</taxon>
        <taxon>Sanguibacteraceae</taxon>
        <taxon>Sanguibacter</taxon>
    </lineage>
</organism>
<evidence type="ECO:0000256" key="4">
    <source>
        <dbReference type="SAM" id="MobiDB-lite"/>
    </source>
</evidence>
<evidence type="ECO:0000256" key="1">
    <source>
        <dbReference type="ARBA" id="ARBA00008061"/>
    </source>
</evidence>
<feature type="compositionally biased region" description="Low complexity" evidence="4">
    <location>
        <begin position="140"/>
        <end position="183"/>
    </location>
</feature>
<feature type="region of interest" description="Disordered" evidence="4">
    <location>
        <begin position="573"/>
        <end position="603"/>
    </location>
</feature>
<accession>D1BCZ1</accession>
<evidence type="ECO:0000313" key="7">
    <source>
        <dbReference type="Proteomes" id="UP000000322"/>
    </source>
</evidence>
<dbReference type="CDD" id="cd02856">
    <property type="entry name" value="E_set_GDE_Isoamylase_N"/>
    <property type="match status" value="1"/>
</dbReference>
<protein>
    <submittedName>
        <fullName evidence="6">Glycogen debranching enzyme GlgX</fullName>
    </submittedName>
</protein>
<dbReference type="Proteomes" id="UP000000322">
    <property type="component" value="Chromosome"/>
</dbReference>
<dbReference type="CAZy" id="GH13">
    <property type="family name" value="Glycoside Hydrolase Family 13"/>
</dbReference>
<dbReference type="InterPro" id="IPR011837">
    <property type="entry name" value="Glycogen_debranch_GlgX"/>
</dbReference>
<dbReference type="SUPFAM" id="SSF51445">
    <property type="entry name" value="(Trans)glycosidases"/>
    <property type="match status" value="1"/>
</dbReference>
<gene>
    <name evidence="6" type="ordered locus">Sked_10400</name>
</gene>
<reference evidence="6 7" key="1">
    <citation type="journal article" date="2009" name="Stand. Genomic Sci.">
        <title>Complete genome sequence of Sanguibacter keddieii type strain (ST-74).</title>
        <authorList>
            <person name="Ivanova N."/>
            <person name="Sikorski J."/>
            <person name="Sims D."/>
            <person name="Brettin T."/>
            <person name="Detter J.C."/>
            <person name="Han C."/>
            <person name="Lapidus A."/>
            <person name="Copeland A."/>
            <person name="Glavina Del Rio T."/>
            <person name="Nolan M."/>
            <person name="Chen F."/>
            <person name="Lucas S."/>
            <person name="Tice H."/>
            <person name="Cheng J.F."/>
            <person name="Bruce D."/>
            <person name="Goodwin L."/>
            <person name="Pitluck S."/>
            <person name="Pati A."/>
            <person name="Mavromatis K."/>
            <person name="Chen A."/>
            <person name="Palaniappan K."/>
            <person name="D'haeseleer P."/>
            <person name="Chain P."/>
            <person name="Bristow J."/>
            <person name="Eisen J.A."/>
            <person name="Markowitz V."/>
            <person name="Hugenholtz P."/>
            <person name="Goker M."/>
            <person name="Pukall R."/>
            <person name="Klenk H.P."/>
            <person name="Kyrpides N.C."/>
        </authorList>
    </citation>
    <scope>NUCLEOTIDE SEQUENCE [LARGE SCALE GENOMIC DNA]</scope>
    <source>
        <strain evidence="7">ATCC 51767 / DSM 10542 / NCFB 3025 / ST-74</strain>
    </source>
</reference>
<evidence type="ECO:0000256" key="3">
    <source>
        <dbReference type="ARBA" id="ARBA00023295"/>
    </source>
</evidence>
<dbReference type="CDD" id="cd11326">
    <property type="entry name" value="AmyAc_Glg_debranch"/>
    <property type="match status" value="1"/>
</dbReference>
<name>D1BCZ1_SANKS</name>
<comment type="similarity">
    <text evidence="1">Belongs to the glycosyl hydrolase 13 family.</text>
</comment>
<dbReference type="EMBL" id="CP001819">
    <property type="protein sequence ID" value="ACZ20989.1"/>
    <property type="molecule type" value="Genomic_DNA"/>
</dbReference>
<dbReference type="GO" id="GO:0004135">
    <property type="term" value="F:amylo-alpha-1,6-glucosidase activity"/>
    <property type="evidence" value="ECO:0007669"/>
    <property type="project" value="InterPro"/>
</dbReference>
<dbReference type="PANTHER" id="PTHR43002">
    <property type="entry name" value="GLYCOGEN DEBRANCHING ENZYME"/>
    <property type="match status" value="1"/>
</dbReference>
<dbReference type="InterPro" id="IPR013783">
    <property type="entry name" value="Ig-like_fold"/>
</dbReference>
<evidence type="ECO:0000313" key="6">
    <source>
        <dbReference type="EMBL" id="ACZ20989.1"/>
    </source>
</evidence>
<feature type="domain" description="Glycosyl hydrolase family 13 catalytic" evidence="5">
    <location>
        <begin position="244"/>
        <end position="665"/>
    </location>
</feature>
<dbReference type="Gene3D" id="2.60.40.1180">
    <property type="entry name" value="Golgi alpha-mannosidase II"/>
    <property type="match status" value="1"/>
</dbReference>
<dbReference type="Gene3D" id="3.20.20.80">
    <property type="entry name" value="Glycosidases"/>
    <property type="match status" value="1"/>
</dbReference>
<dbReference type="HOGENOM" id="CLU_011725_1_1_11"/>
<dbReference type="NCBIfam" id="TIGR02100">
    <property type="entry name" value="glgX_debranch"/>
    <property type="match status" value="1"/>
</dbReference>